<dbReference type="AlphaFoldDB" id="A0A810Q083"/>
<gene>
    <name evidence="2" type="ORF">MM50RIKEN_10770</name>
</gene>
<keyword evidence="3" id="KW-1185">Reference proteome</keyword>
<reference evidence="2" key="1">
    <citation type="submission" date="2020-09" db="EMBL/GenBank/DDBJ databases">
        <title>New species isolated from human feces.</title>
        <authorList>
            <person name="Kitahara M."/>
            <person name="Shigeno Y."/>
            <person name="Shime M."/>
            <person name="Matsumoto Y."/>
            <person name="Nakamura S."/>
            <person name="Motooka D."/>
            <person name="Fukuoka S."/>
            <person name="Nishikawa H."/>
            <person name="Benno Y."/>
        </authorList>
    </citation>
    <scope>NUCLEOTIDE SEQUENCE</scope>
    <source>
        <strain evidence="2">MM50</strain>
    </source>
</reference>
<protein>
    <submittedName>
        <fullName evidence="2">Uncharacterized protein</fullName>
    </submittedName>
</protein>
<dbReference type="EMBL" id="AP023418">
    <property type="protein sequence ID" value="BCK81314.1"/>
    <property type="molecule type" value="Genomic_DNA"/>
</dbReference>
<dbReference type="Gene3D" id="3.90.20.10">
    <property type="match status" value="1"/>
</dbReference>
<keyword evidence="1" id="KW-0175">Coiled coil</keyword>
<evidence type="ECO:0000313" key="2">
    <source>
        <dbReference type="EMBL" id="BCK81314.1"/>
    </source>
</evidence>
<dbReference type="Proteomes" id="UP000681035">
    <property type="component" value="Chromosome"/>
</dbReference>
<evidence type="ECO:0000313" key="3">
    <source>
        <dbReference type="Proteomes" id="UP000681035"/>
    </source>
</evidence>
<name>A0A810Q083_9FIRM</name>
<organism evidence="2 3">
    <name type="scientific">Vescimonas coprocola</name>
    <dbReference type="NCBI Taxonomy" id="2714355"/>
    <lineage>
        <taxon>Bacteria</taxon>
        <taxon>Bacillati</taxon>
        <taxon>Bacillota</taxon>
        <taxon>Clostridia</taxon>
        <taxon>Eubacteriales</taxon>
        <taxon>Oscillospiraceae</taxon>
        <taxon>Vescimonas</taxon>
    </lineage>
</organism>
<accession>A0A810Q083</accession>
<dbReference type="KEGG" id="vcop:MM50RIKEN_10770"/>
<dbReference type="RefSeq" id="WP_213542066.1">
    <property type="nucleotide sequence ID" value="NZ_AP023418.1"/>
</dbReference>
<evidence type="ECO:0000256" key="1">
    <source>
        <dbReference type="SAM" id="Coils"/>
    </source>
</evidence>
<feature type="coiled-coil region" evidence="1">
    <location>
        <begin position="11"/>
        <end position="52"/>
    </location>
</feature>
<proteinExistence type="predicted"/>
<sequence length="83" mass="9804">MNNEEKILVLLEQHSEMFAQINSRLDKMDERLNRMDSRLDKMDERLDRMEEYAEITRDGVNALLDWAEACSETYSLPLPKIGQ</sequence>